<dbReference type="Proteomes" id="UP000501076">
    <property type="component" value="Chromosome"/>
</dbReference>
<accession>A0A0L1MB75</accession>
<evidence type="ECO:0000313" key="7">
    <source>
        <dbReference type="Proteomes" id="UP000256519"/>
    </source>
</evidence>
<evidence type="ECO:0000313" key="2">
    <source>
        <dbReference type="EMBL" id="GMG72548.1"/>
    </source>
</evidence>
<dbReference type="Pfam" id="PF13119">
    <property type="entry name" value="DUF3973"/>
    <property type="match status" value="1"/>
</dbReference>
<dbReference type="GeneID" id="93641390"/>
<dbReference type="EMBL" id="PQWM01000009">
    <property type="protein sequence ID" value="RDZ14742.1"/>
    <property type="molecule type" value="Genomic_DNA"/>
</dbReference>
<dbReference type="InterPro" id="IPR025003">
    <property type="entry name" value="DUF3973"/>
</dbReference>
<reference evidence="5 7" key="2">
    <citation type="journal article" date="2018" name="Appl. Environ. Microbiol.">
        <title>Antimicrobial susceptibility testing and tentative epidemiological cut-off values of five Bacillus species relevant for use as animal feed additives or for plant protection.</title>
        <authorList>
            <person name="Agerso Y."/>
            <person name="Stuer-Lauridsen B."/>
            <person name="Bjerre K."/>
            <person name="Jensen M.G."/>
            <person name="Johansen E."/>
            <person name="Bennedsen M."/>
            <person name="Brockmann E."/>
            <person name="Nielsen B."/>
        </authorList>
    </citation>
    <scope>NUCLEOTIDE SEQUENCE [LARGE SCALE GENOMIC DNA]</scope>
    <source>
        <strain evidence="5 7">CHCC20162</strain>
    </source>
</reference>
<dbReference type="EMBL" id="BSYK01000001">
    <property type="protein sequence ID" value="GMG72548.1"/>
    <property type="molecule type" value="Genomic_DNA"/>
</dbReference>
<feature type="domain" description="DUF3973" evidence="1">
    <location>
        <begin position="1"/>
        <end position="39"/>
    </location>
</feature>
<evidence type="ECO:0000259" key="1">
    <source>
        <dbReference type="Pfam" id="PF13119"/>
    </source>
</evidence>
<sequence length="60" mass="7305">MYYCVRCSKFHDEQEKENIFQNGFYIDPYLLQKVHLGMCVHKSPSIKQMRAVERFETKKM</sequence>
<dbReference type="AlphaFoldDB" id="A0A1Q8ULW2"/>
<name>A0A1Q8ULW2_PRIMG</name>
<dbReference type="Proteomes" id="UP000220341">
    <property type="component" value="Unassembled WGS sequence"/>
</dbReference>
<organism evidence="5 7">
    <name type="scientific">Priestia megaterium</name>
    <name type="common">Bacillus megaterium</name>
    <dbReference type="NCBI Taxonomy" id="1404"/>
    <lineage>
        <taxon>Bacteria</taxon>
        <taxon>Bacillati</taxon>
        <taxon>Bacillota</taxon>
        <taxon>Bacilli</taxon>
        <taxon>Bacillales</taxon>
        <taxon>Bacillaceae</taxon>
        <taxon>Priestia</taxon>
    </lineage>
</organism>
<reference evidence="2" key="4">
    <citation type="journal article" date="2024" name="Appl Microbiol">
        <title>Effect of kuratsuki Bacillus and Priestia on Taste of Sake.</title>
        <authorList>
            <person name="Kobayashi K."/>
            <person name="Nishida H."/>
        </authorList>
    </citation>
    <scope>NUCLEOTIDE SEQUENCE</scope>
    <source>
        <strain evidence="2">B-12</strain>
    </source>
</reference>
<dbReference type="RefSeq" id="WP_013055747.1">
    <property type="nucleotide sequence ID" value="NZ_BSYK01000001.1"/>
</dbReference>
<reference evidence="4 8" key="3">
    <citation type="submission" date="2019-10" db="EMBL/GenBank/DDBJ databases">
        <title>Complete genome sequences for adaption low water activity.</title>
        <authorList>
            <person name="Zhao L."/>
            <person name="Zhong J."/>
        </authorList>
    </citation>
    <scope>NUCLEOTIDE SEQUENCE [LARGE SCALE GENOMIC DNA]</scope>
    <source>
        <strain evidence="4 8">FDU301</strain>
    </source>
</reference>
<evidence type="ECO:0000313" key="6">
    <source>
        <dbReference type="Proteomes" id="UP000220341"/>
    </source>
</evidence>
<proteinExistence type="predicted"/>
<evidence type="ECO:0000313" key="8">
    <source>
        <dbReference type="Proteomes" id="UP000501076"/>
    </source>
</evidence>
<gene>
    <name evidence="5" type="ORF">C3744_12700</name>
    <name evidence="3" type="ORF">CN497_14885</name>
    <name evidence="4" type="ORF">FDZ14_22460</name>
    <name evidence="2" type="ORF">ShirakiTB12_10160</name>
</gene>
<dbReference type="Proteomes" id="UP001165240">
    <property type="component" value="Unassembled WGS sequence"/>
</dbReference>
<evidence type="ECO:0000313" key="5">
    <source>
        <dbReference type="EMBL" id="RDZ14742.1"/>
    </source>
</evidence>
<dbReference type="EMBL" id="NTYW01000014">
    <property type="protein sequence ID" value="PES37145.1"/>
    <property type="molecule type" value="Genomic_DNA"/>
</dbReference>
<evidence type="ECO:0000313" key="3">
    <source>
        <dbReference type="EMBL" id="PES37145.1"/>
    </source>
</evidence>
<dbReference type="Proteomes" id="UP000256519">
    <property type="component" value="Unassembled WGS sequence"/>
</dbReference>
<evidence type="ECO:0000313" key="4">
    <source>
        <dbReference type="EMBL" id="QJX78813.1"/>
    </source>
</evidence>
<reference evidence="3 6" key="1">
    <citation type="submission" date="2017-09" db="EMBL/GenBank/DDBJ databases">
        <title>Large-scale bioinformatics analysis of Bacillus genomes uncovers conserved roles of natural products in bacterial physiology.</title>
        <authorList>
            <consortium name="Agbiome Team Llc"/>
            <person name="Bleich R.M."/>
            <person name="Kirk G.J."/>
            <person name="Santa Maria K.C."/>
            <person name="Allen S.E."/>
            <person name="Farag S."/>
            <person name="Shank E.A."/>
            <person name="Bowers A."/>
        </authorList>
    </citation>
    <scope>NUCLEOTIDE SEQUENCE [LARGE SCALE GENOMIC DNA]</scope>
    <source>
        <strain evidence="3 6">AFS003013</strain>
    </source>
</reference>
<dbReference type="EMBL" id="CP045272">
    <property type="protein sequence ID" value="QJX78813.1"/>
    <property type="molecule type" value="Genomic_DNA"/>
</dbReference>
<accession>A0A1Q8ULW2</accession>
<protein>
    <submittedName>
        <fullName evidence="5">DUF3973 domain-containing protein</fullName>
    </submittedName>
</protein>